<dbReference type="InterPro" id="IPR023214">
    <property type="entry name" value="HAD_sf"/>
</dbReference>
<dbReference type="EMBL" id="BDCR01000003">
    <property type="protein sequence ID" value="GAT62734.1"/>
    <property type="molecule type" value="Genomic_DNA"/>
</dbReference>
<dbReference type="RefSeq" id="WP_201787348.1">
    <property type="nucleotide sequence ID" value="NZ_BDCR01000003.1"/>
</dbReference>
<evidence type="ECO:0000313" key="2">
    <source>
        <dbReference type="Proteomes" id="UP000076586"/>
    </source>
</evidence>
<comment type="caution">
    <text evidence="1">The sequence shown here is derived from an EMBL/GenBank/DDBJ whole genome shotgun (WGS) entry which is preliminary data.</text>
</comment>
<dbReference type="Pfam" id="PF13344">
    <property type="entry name" value="Hydrolase_6"/>
    <property type="match status" value="1"/>
</dbReference>
<accession>A0A161L7K2</accession>
<dbReference type="NCBIfam" id="TIGR01460">
    <property type="entry name" value="HAD-SF-IIA"/>
    <property type="match status" value="1"/>
</dbReference>
<dbReference type="SUPFAM" id="SSF56784">
    <property type="entry name" value="HAD-like"/>
    <property type="match status" value="1"/>
</dbReference>
<name>A0A161L7K2_9BACT</name>
<protein>
    <submittedName>
        <fullName evidence="1">HAD-superfamily class IIA hydrolase, TIGR01459</fullName>
    </submittedName>
</protein>
<dbReference type="InterPro" id="IPR036412">
    <property type="entry name" value="HAD-like_sf"/>
</dbReference>
<keyword evidence="1" id="KW-0378">Hydrolase</keyword>
<dbReference type="GO" id="GO:0005737">
    <property type="term" value="C:cytoplasm"/>
    <property type="evidence" value="ECO:0007669"/>
    <property type="project" value="TreeGrafter"/>
</dbReference>
<dbReference type="AlphaFoldDB" id="A0A161L7K2"/>
<dbReference type="Pfam" id="PF13242">
    <property type="entry name" value="Hydrolase_like"/>
    <property type="match status" value="1"/>
</dbReference>
<keyword evidence="2" id="KW-1185">Reference proteome</keyword>
<organism evidence="1 2">
    <name type="scientific">Paludibacter jiangxiensis</name>
    <dbReference type="NCBI Taxonomy" id="681398"/>
    <lineage>
        <taxon>Bacteria</taxon>
        <taxon>Pseudomonadati</taxon>
        <taxon>Bacteroidota</taxon>
        <taxon>Bacteroidia</taxon>
        <taxon>Bacteroidales</taxon>
        <taxon>Paludibacteraceae</taxon>
        <taxon>Paludibacter</taxon>
    </lineage>
</organism>
<dbReference type="Proteomes" id="UP000076586">
    <property type="component" value="Unassembled WGS sequence"/>
</dbReference>
<reference evidence="2" key="2">
    <citation type="journal article" date="2017" name="Genome Announc.">
        <title>Draft genome sequence of Paludibacter jiangxiensis NM7(T), a propionate-producing fermentative bacterium.</title>
        <authorList>
            <person name="Qiu Y.-L."/>
            <person name="Tourlousse D.M."/>
            <person name="Matsuura N."/>
            <person name="Ohashi A."/>
            <person name="Sekiguchi Y."/>
        </authorList>
    </citation>
    <scope>NUCLEOTIDE SEQUENCE [LARGE SCALE GENOMIC DNA]</scope>
    <source>
        <strain evidence="2">NM7</strain>
    </source>
</reference>
<dbReference type="Gene3D" id="3.40.50.1000">
    <property type="entry name" value="HAD superfamily/HAD-like"/>
    <property type="match status" value="2"/>
</dbReference>
<dbReference type="STRING" id="681398.PJIAN_337"/>
<gene>
    <name evidence="1" type="ORF">PJIAN_337</name>
</gene>
<dbReference type="PANTHER" id="PTHR19288">
    <property type="entry name" value="4-NITROPHENYLPHOSPHATASE-RELATED"/>
    <property type="match status" value="1"/>
</dbReference>
<dbReference type="InterPro" id="IPR006357">
    <property type="entry name" value="HAD-SF_hydro_IIA"/>
</dbReference>
<dbReference type="PANTHER" id="PTHR19288:SF90">
    <property type="entry name" value="OS08G0542600 PROTEIN"/>
    <property type="match status" value="1"/>
</dbReference>
<sequence length="282" mass="31544">MMGLDDFKDVALKYKVIFFDAYGVLKNYKGMLPGVKEMFHFLQENNIAFYILTNDASRSPELLAKSYIDAGIVEVNENKIISSGMLAREYIQNKVQRGRIAYLGTEASAHYIENEGLNTISIKDVDLENYIDISALVLLDDEGFDWNVDLIKALNLIRKKPIPVIVANTDGTYPVTRKDVAISVGAVGDMLEALARKTFIRFGKPDSQMFSFAFDYCAKEHDVTKKDILMVGDSLITDIIGGNKFGIDTCLVLTGNVQPDSYELMIRSYGIIPDYICESIVL</sequence>
<proteinExistence type="predicted"/>
<dbReference type="GO" id="GO:0016791">
    <property type="term" value="F:phosphatase activity"/>
    <property type="evidence" value="ECO:0007669"/>
    <property type="project" value="TreeGrafter"/>
</dbReference>
<dbReference type="SFLD" id="SFLDS00003">
    <property type="entry name" value="Haloacid_Dehalogenase"/>
    <property type="match status" value="1"/>
</dbReference>
<evidence type="ECO:0000313" key="1">
    <source>
        <dbReference type="EMBL" id="GAT62734.1"/>
    </source>
</evidence>
<reference evidence="2" key="1">
    <citation type="submission" date="2016-04" db="EMBL/GenBank/DDBJ databases">
        <title>Draft genome sequence of Paludibacter jiangxiensis strain NM7.</title>
        <authorList>
            <person name="Qiu Y."/>
            <person name="Matsuura N."/>
            <person name="Ohashi A."/>
            <person name="Tourlousse M.D."/>
            <person name="Sekiguchi Y."/>
        </authorList>
    </citation>
    <scope>NUCLEOTIDE SEQUENCE [LARGE SCALE GENOMIC DNA]</scope>
    <source>
        <strain evidence="2">NM7</strain>
    </source>
</reference>
<dbReference type="SFLD" id="SFLDG01129">
    <property type="entry name" value="C1.5:_HAD__Beta-PGM__Phosphata"/>
    <property type="match status" value="1"/>
</dbReference>